<dbReference type="AlphaFoldDB" id="A0A7J6HPC3"/>
<organism evidence="2 3">
    <name type="scientific">Cannabis sativa</name>
    <name type="common">Hemp</name>
    <name type="synonym">Marijuana</name>
    <dbReference type="NCBI Taxonomy" id="3483"/>
    <lineage>
        <taxon>Eukaryota</taxon>
        <taxon>Viridiplantae</taxon>
        <taxon>Streptophyta</taxon>
        <taxon>Embryophyta</taxon>
        <taxon>Tracheophyta</taxon>
        <taxon>Spermatophyta</taxon>
        <taxon>Magnoliopsida</taxon>
        <taxon>eudicotyledons</taxon>
        <taxon>Gunneridae</taxon>
        <taxon>Pentapetalae</taxon>
        <taxon>rosids</taxon>
        <taxon>fabids</taxon>
        <taxon>Rosales</taxon>
        <taxon>Cannabaceae</taxon>
        <taxon>Cannabis</taxon>
    </lineage>
</organism>
<keyword evidence="1" id="KW-0812">Transmembrane</keyword>
<feature type="non-terminal residue" evidence="2">
    <location>
        <position position="1"/>
    </location>
</feature>
<keyword evidence="1" id="KW-0472">Membrane</keyword>
<reference evidence="2 3" key="1">
    <citation type="journal article" date="2020" name="bioRxiv">
        <title>Sequence and annotation of 42 cannabis genomes reveals extensive copy number variation in cannabinoid synthesis and pathogen resistance genes.</title>
        <authorList>
            <person name="Mckernan K.J."/>
            <person name="Helbert Y."/>
            <person name="Kane L.T."/>
            <person name="Ebling H."/>
            <person name="Zhang L."/>
            <person name="Liu B."/>
            <person name="Eaton Z."/>
            <person name="Mclaughlin S."/>
            <person name="Kingan S."/>
            <person name="Baybayan P."/>
            <person name="Concepcion G."/>
            <person name="Jordan M."/>
            <person name="Riva A."/>
            <person name="Barbazuk W."/>
            <person name="Harkins T."/>
        </authorList>
    </citation>
    <scope>NUCLEOTIDE SEQUENCE [LARGE SCALE GENOMIC DNA]</scope>
    <source>
        <strain evidence="3">cv. Jamaican Lion 4</strain>
        <tissue evidence="2">Leaf</tissue>
    </source>
</reference>
<evidence type="ECO:0000256" key="1">
    <source>
        <dbReference type="SAM" id="Phobius"/>
    </source>
</evidence>
<protein>
    <submittedName>
        <fullName evidence="2">Uncharacterized protein</fullName>
    </submittedName>
</protein>
<gene>
    <name evidence="2" type="ORF">G4B88_008958</name>
</gene>
<evidence type="ECO:0000313" key="2">
    <source>
        <dbReference type="EMBL" id="KAF4397112.1"/>
    </source>
</evidence>
<comment type="caution">
    <text evidence="2">The sequence shown here is derived from an EMBL/GenBank/DDBJ whole genome shotgun (WGS) entry which is preliminary data.</text>
</comment>
<accession>A0A7J6HPC3</accession>
<evidence type="ECO:0000313" key="3">
    <source>
        <dbReference type="Proteomes" id="UP000583929"/>
    </source>
</evidence>
<dbReference type="Proteomes" id="UP000583929">
    <property type="component" value="Unassembled WGS sequence"/>
</dbReference>
<proteinExistence type="predicted"/>
<feature type="transmembrane region" description="Helical" evidence="1">
    <location>
        <begin position="51"/>
        <end position="69"/>
    </location>
</feature>
<keyword evidence="3" id="KW-1185">Reference proteome</keyword>
<name>A0A7J6HPC3_CANSA</name>
<keyword evidence="1" id="KW-1133">Transmembrane helix</keyword>
<dbReference type="EMBL" id="JAATIQ010000034">
    <property type="protein sequence ID" value="KAF4397112.1"/>
    <property type="molecule type" value="Genomic_DNA"/>
</dbReference>
<sequence length="76" mass="8973">ISNLIWARYLFDVMPDSYLFDEMSERNSVKWDSMIRGYTENVMLNEACLRFIMMISASFVTPSLCIWFVKVPQLAH</sequence>